<dbReference type="Pfam" id="PF17957">
    <property type="entry name" value="Big_7"/>
    <property type="match status" value="1"/>
</dbReference>
<dbReference type="InterPro" id="IPR013783">
    <property type="entry name" value="Ig-like_fold"/>
</dbReference>
<dbReference type="Gene3D" id="2.60.40.10">
    <property type="entry name" value="Immunoglobulins"/>
    <property type="match status" value="1"/>
</dbReference>
<sequence length="159" mass="16280">MGAHVLAAALGLYSSAPAVTVLQPLTGASITGHLEIAVQADDGPTGSGVRSVEYQLGTTSGAWTPLTLDLGSMTYRGSAETASVPVGGHELYIRAVDYTGNLRTVFVTVSVSPAPPKPAEVHPPVPGVGVDENPGLSSKQSDEGLGWGGRVFSAMLRLR</sequence>
<accession>A0ABT4A6F8</accession>
<organism evidence="2 3">
    <name type="scientific">Archangium lansingense</name>
    <dbReference type="NCBI Taxonomy" id="2995310"/>
    <lineage>
        <taxon>Bacteria</taxon>
        <taxon>Pseudomonadati</taxon>
        <taxon>Myxococcota</taxon>
        <taxon>Myxococcia</taxon>
        <taxon>Myxococcales</taxon>
        <taxon>Cystobacterineae</taxon>
        <taxon>Archangiaceae</taxon>
        <taxon>Archangium</taxon>
    </lineage>
</organism>
<feature type="chain" id="PRO_5046429676" evidence="1">
    <location>
        <begin position="19"/>
        <end position="159"/>
    </location>
</feature>
<dbReference type="Proteomes" id="UP001207654">
    <property type="component" value="Unassembled WGS sequence"/>
</dbReference>
<dbReference type="RefSeq" id="WP_267536083.1">
    <property type="nucleotide sequence ID" value="NZ_JAPNKA010000001.1"/>
</dbReference>
<evidence type="ECO:0000313" key="2">
    <source>
        <dbReference type="EMBL" id="MCY1077237.1"/>
    </source>
</evidence>
<evidence type="ECO:0000313" key="3">
    <source>
        <dbReference type="Proteomes" id="UP001207654"/>
    </source>
</evidence>
<dbReference type="EMBL" id="JAPNKA010000001">
    <property type="protein sequence ID" value="MCY1077237.1"/>
    <property type="molecule type" value="Genomic_DNA"/>
</dbReference>
<proteinExistence type="predicted"/>
<evidence type="ECO:0000256" key="1">
    <source>
        <dbReference type="SAM" id="SignalP"/>
    </source>
</evidence>
<feature type="signal peptide" evidence="1">
    <location>
        <begin position="1"/>
        <end position="18"/>
    </location>
</feature>
<gene>
    <name evidence="2" type="ORF">OV287_22460</name>
</gene>
<keyword evidence="3" id="KW-1185">Reference proteome</keyword>
<keyword evidence="1" id="KW-0732">Signal</keyword>
<reference evidence="2 3" key="1">
    <citation type="submission" date="2022-11" db="EMBL/GenBank/DDBJ databases">
        <title>Minimal conservation of predation-associated metabolite biosynthetic gene clusters underscores biosynthetic potential of Myxococcota including descriptions for ten novel species: Archangium lansinium sp. nov., Myxococcus landrumus sp. nov., Nannocystis bai.</title>
        <authorList>
            <person name="Ahearne A."/>
            <person name="Stevens C."/>
            <person name="Phillips K."/>
        </authorList>
    </citation>
    <scope>NUCLEOTIDE SEQUENCE [LARGE SCALE GENOMIC DNA]</scope>
    <source>
        <strain evidence="2 3">MIWBW</strain>
    </source>
</reference>
<name>A0ABT4A6F8_9BACT</name>
<protein>
    <submittedName>
        <fullName evidence="2">Ig-like domain-containing protein</fullName>
    </submittedName>
</protein>
<comment type="caution">
    <text evidence="2">The sequence shown here is derived from an EMBL/GenBank/DDBJ whole genome shotgun (WGS) entry which is preliminary data.</text>
</comment>